<dbReference type="InterPro" id="IPR041347">
    <property type="entry name" value="MftR_C"/>
</dbReference>
<dbReference type="PANTHER" id="PTHR30055">
    <property type="entry name" value="HTH-TYPE TRANSCRIPTIONAL REGULATOR RUTR"/>
    <property type="match status" value="1"/>
</dbReference>
<name>A0A222SDE8_MYCIT</name>
<organism evidence="6 8">
    <name type="scientific">Mycobacterium intracellulare subsp. chimaera</name>
    <dbReference type="NCBI Taxonomy" id="222805"/>
    <lineage>
        <taxon>Bacteria</taxon>
        <taxon>Bacillati</taxon>
        <taxon>Actinomycetota</taxon>
        <taxon>Actinomycetes</taxon>
        <taxon>Mycobacteriales</taxon>
        <taxon>Mycobacteriaceae</taxon>
        <taxon>Mycobacterium</taxon>
        <taxon>Mycobacterium avium complex (MAC)</taxon>
    </lineage>
</organism>
<dbReference type="PRINTS" id="PR00455">
    <property type="entry name" value="HTHTETR"/>
</dbReference>
<dbReference type="Proteomes" id="UP000198286">
    <property type="component" value="Chromosome"/>
</dbReference>
<feature type="domain" description="HTH tetR-type" evidence="5">
    <location>
        <begin position="23"/>
        <end position="83"/>
    </location>
</feature>
<dbReference type="GO" id="GO:0003700">
    <property type="term" value="F:DNA-binding transcription factor activity"/>
    <property type="evidence" value="ECO:0007669"/>
    <property type="project" value="TreeGrafter"/>
</dbReference>
<dbReference type="InterPro" id="IPR001647">
    <property type="entry name" value="HTH_TetR"/>
</dbReference>
<evidence type="ECO:0000313" key="9">
    <source>
        <dbReference type="Proteomes" id="UP001529272"/>
    </source>
</evidence>
<keyword evidence="1" id="KW-0805">Transcription regulation</keyword>
<keyword evidence="9" id="KW-1185">Reference proteome</keyword>
<dbReference type="Gene3D" id="1.10.357.10">
    <property type="entry name" value="Tetracycline Repressor, domain 2"/>
    <property type="match status" value="1"/>
</dbReference>
<protein>
    <submittedName>
        <fullName evidence="6">TetR family transcriptional regulator</fullName>
    </submittedName>
</protein>
<evidence type="ECO:0000256" key="3">
    <source>
        <dbReference type="ARBA" id="ARBA00023163"/>
    </source>
</evidence>
<evidence type="ECO:0000259" key="5">
    <source>
        <dbReference type="PROSITE" id="PS50977"/>
    </source>
</evidence>
<dbReference type="PROSITE" id="PS50977">
    <property type="entry name" value="HTH_TETR_2"/>
    <property type="match status" value="1"/>
</dbReference>
<gene>
    <name evidence="6" type="ORF">MYCOZU2_05731</name>
    <name evidence="7" type="ORF">QRB35_01245</name>
</gene>
<dbReference type="SUPFAM" id="SSF46689">
    <property type="entry name" value="Homeodomain-like"/>
    <property type="match status" value="1"/>
</dbReference>
<dbReference type="EMBL" id="CP015267">
    <property type="protein sequence ID" value="ASL18076.1"/>
    <property type="molecule type" value="Genomic_DNA"/>
</dbReference>
<reference evidence="7" key="3">
    <citation type="submission" date="2023-06" db="EMBL/GenBank/DDBJ databases">
        <authorList>
            <person name="Spilker T."/>
        </authorList>
    </citation>
    <scope>NUCLEOTIDE SEQUENCE</scope>
    <source>
        <strain evidence="7">FLAC1071</strain>
    </source>
</reference>
<dbReference type="InterPro" id="IPR009057">
    <property type="entry name" value="Homeodomain-like_sf"/>
</dbReference>
<dbReference type="Proteomes" id="UP001529272">
    <property type="component" value="Unassembled WGS sequence"/>
</dbReference>
<dbReference type="Pfam" id="PF00440">
    <property type="entry name" value="TetR_N"/>
    <property type="match status" value="1"/>
</dbReference>
<dbReference type="GO" id="GO:0000976">
    <property type="term" value="F:transcription cis-regulatory region binding"/>
    <property type="evidence" value="ECO:0007669"/>
    <property type="project" value="TreeGrafter"/>
</dbReference>
<evidence type="ECO:0000313" key="6">
    <source>
        <dbReference type="EMBL" id="ASL18076.1"/>
    </source>
</evidence>
<sequence length="212" mass="22327">MSATSACAPASVPVTSLAERKRAAMRQRIATAAARLVASRGLAGATVDRIADAADIGRATFFRYFNSKEDAVAEGMNGHWLDRITAALAGQPPELGAIEAVIGAFGELARDFAEIENQVRELATLTRSSETLDAWTLHVYVRYEVAIAELVAPRMAGLAAHDPRPRLIGALAMAAVRIALDDWLSHGGSLPDRVSRGLAAISVDRAAAVSPG</sequence>
<dbReference type="Pfam" id="PF17754">
    <property type="entry name" value="TetR_C_14"/>
    <property type="match status" value="1"/>
</dbReference>
<dbReference type="InterPro" id="IPR023772">
    <property type="entry name" value="DNA-bd_HTH_TetR-type_CS"/>
</dbReference>
<accession>A0A222SDE8</accession>
<proteinExistence type="predicted"/>
<evidence type="ECO:0000256" key="2">
    <source>
        <dbReference type="ARBA" id="ARBA00023125"/>
    </source>
</evidence>
<dbReference type="EMBL" id="JASZZX010000001">
    <property type="protein sequence ID" value="MDM3924649.1"/>
    <property type="molecule type" value="Genomic_DNA"/>
</dbReference>
<dbReference type="PROSITE" id="PS01081">
    <property type="entry name" value="HTH_TETR_1"/>
    <property type="match status" value="1"/>
</dbReference>
<keyword evidence="2 4" id="KW-0238">DNA-binding</keyword>
<dbReference type="InterPro" id="IPR050109">
    <property type="entry name" value="HTH-type_TetR-like_transc_reg"/>
</dbReference>
<feature type="DNA-binding region" description="H-T-H motif" evidence="4">
    <location>
        <begin position="46"/>
        <end position="65"/>
    </location>
</feature>
<evidence type="ECO:0000313" key="8">
    <source>
        <dbReference type="Proteomes" id="UP000198286"/>
    </source>
</evidence>
<reference evidence="7" key="2">
    <citation type="submission" date="2023-06" db="EMBL/GenBank/DDBJ databases">
        <title>Itaconate inhibition of nontuberculous mycobacteria.</title>
        <authorList>
            <person name="Breen P."/>
            <person name="Zimbric M."/>
            <person name="Caverly L."/>
        </authorList>
    </citation>
    <scope>NUCLEOTIDE SEQUENCE</scope>
    <source>
        <strain evidence="7">FLAC1071</strain>
    </source>
</reference>
<dbReference type="PANTHER" id="PTHR30055:SF238">
    <property type="entry name" value="MYCOFACTOCIN BIOSYNTHESIS TRANSCRIPTIONAL REGULATOR MFTR-RELATED"/>
    <property type="match status" value="1"/>
</dbReference>
<evidence type="ECO:0000256" key="4">
    <source>
        <dbReference type="PROSITE-ProRule" id="PRU00335"/>
    </source>
</evidence>
<dbReference type="AlphaFoldDB" id="A0A222SDE8"/>
<evidence type="ECO:0000313" key="7">
    <source>
        <dbReference type="EMBL" id="MDM3924649.1"/>
    </source>
</evidence>
<dbReference type="RefSeq" id="WP_050989404.1">
    <property type="nucleotide sequence ID" value="NZ_CP015267.1"/>
</dbReference>
<keyword evidence="3" id="KW-0804">Transcription</keyword>
<evidence type="ECO:0000256" key="1">
    <source>
        <dbReference type="ARBA" id="ARBA00023015"/>
    </source>
</evidence>
<reference evidence="6 8" key="1">
    <citation type="journal article" date="2017" name="Lancet Infect. Dis.">
        <title>Global outbreak of severe Mycobacterium chimaera disease after cardiac surgery: a molecular epidemiological study.</title>
        <authorList>
            <person name="van Ingen J."/>
            <person name="Kohl T."/>
            <person name="Kranzer K."/>
            <person name="Hasse B."/>
            <person name="Keller P."/>
            <person name="Szafranska A."/>
            <person name="Hillemann D."/>
            <person name="Chand M."/>
            <person name="Schreiber P."/>
            <person name="Sommerstein R."/>
            <person name="Berger C."/>
            <person name="Genoni M."/>
            <person name="Ruegg C."/>
            <person name="Troillet N."/>
            <person name="Widmer A.F."/>
            <person name="Becker S.L."/>
            <person name="Herrmann M."/>
            <person name="Eckmanns T."/>
            <person name="Haller S."/>
            <person name="Hoeller C."/>
            <person name="Debast S.B."/>
            <person name="Wolfhagen M.J."/>
            <person name="Hopman J."/>
            <person name="Kluytmans J."/>
            <person name="Langelaar M."/>
            <person name="Notermans D.W."/>
            <person name="ten Oever J."/>
            <person name="van den Barselaar P."/>
            <person name="Vonk A.B.A."/>
            <person name="Vos M.C."/>
            <person name="Ahmed N."/>
            <person name="Brown T."/>
            <person name="Crook D."/>
            <person name="Lamagni T."/>
            <person name="Phin N."/>
            <person name="Smith E.G."/>
            <person name="Zambon M."/>
            <person name="Serr A."/>
            <person name="Goetting T."/>
            <person name="Ebner W."/>
            <person name="Thuermer A."/>
            <person name="Utpatel C."/>
            <person name="Sproer C."/>
            <person name="Bunk B."/>
            <person name="Nubel U."/>
            <person name="Bloemberg G."/>
            <person name="Bottger E."/>
            <person name="Niemann S."/>
            <person name="Wagner D."/>
            <person name="Sax H."/>
        </authorList>
    </citation>
    <scope>NUCLEOTIDE SEQUENCE [LARGE SCALE GENOMIC DNA]</scope>
    <source>
        <strain evidence="6 8">ZUERICH-2</strain>
    </source>
</reference>